<sequence>MGLRSIRLPQTGIFLYESKHREGDVVDVHHHDVYQILYALDGEGRIALEGRAHEAARDQVVFIAPGAEHAIVSDTRLTLLVLAFDAAALRVLSALEPAAATALSRSFLHKPGALQSGEWRGWLRKLLHDQARAEQEPLGGSAVKLTLLNVLHMLAKSAQAPTAGDANTLRAERIRRNIDEHYFQPFSLEALADKMGISSRYVNAIFKEQFGMTPVRYLTEVRIERARKLLAETDKDIVSVCFEVGYDTLSTFYRTFKNIVRLSPKQYRQLAREHGGEEQDPSIRK</sequence>
<dbReference type="SUPFAM" id="SSF51215">
    <property type="entry name" value="Regulatory protein AraC"/>
    <property type="match status" value="1"/>
</dbReference>
<dbReference type="SUPFAM" id="SSF46689">
    <property type="entry name" value="Homeodomain-like"/>
    <property type="match status" value="2"/>
</dbReference>
<comment type="caution">
    <text evidence="7">The sequence shown here is derived from an EMBL/GenBank/DDBJ whole genome shotgun (WGS) entry which is preliminary data.</text>
</comment>
<dbReference type="PANTHER" id="PTHR46796:SF13">
    <property type="entry name" value="HTH-TYPE TRANSCRIPTIONAL ACTIVATOR RHAS"/>
    <property type="match status" value="1"/>
</dbReference>
<evidence type="ECO:0000256" key="4">
    <source>
        <dbReference type="ARBA" id="ARBA00023159"/>
    </source>
</evidence>
<keyword evidence="3" id="KW-0238">DNA-binding</keyword>
<gene>
    <name evidence="7" type="ORF">FE782_15185</name>
</gene>
<keyword evidence="4" id="KW-0010">Activator</keyword>
<evidence type="ECO:0000313" key="7">
    <source>
        <dbReference type="EMBL" id="TLS51452.1"/>
    </source>
</evidence>
<organism evidence="7 8">
    <name type="scientific">Paenibacillus antri</name>
    <dbReference type="NCBI Taxonomy" id="2582848"/>
    <lineage>
        <taxon>Bacteria</taxon>
        <taxon>Bacillati</taxon>
        <taxon>Bacillota</taxon>
        <taxon>Bacilli</taxon>
        <taxon>Bacillales</taxon>
        <taxon>Paenibacillaceae</taxon>
        <taxon>Paenibacillus</taxon>
    </lineage>
</organism>
<keyword evidence="5" id="KW-0804">Transcription</keyword>
<keyword evidence="2" id="KW-0805">Transcription regulation</keyword>
<dbReference type="GO" id="GO:0003700">
    <property type="term" value="F:DNA-binding transcription factor activity"/>
    <property type="evidence" value="ECO:0007669"/>
    <property type="project" value="InterPro"/>
</dbReference>
<reference evidence="7 8" key="1">
    <citation type="submission" date="2019-05" db="EMBL/GenBank/DDBJ databases">
        <authorList>
            <person name="Narsing Rao M.P."/>
            <person name="Li W.J."/>
        </authorList>
    </citation>
    <scope>NUCLEOTIDE SEQUENCE [LARGE SCALE GENOMIC DNA]</scope>
    <source>
        <strain evidence="7 8">SYSU_K30003</strain>
    </source>
</reference>
<evidence type="ECO:0000256" key="1">
    <source>
        <dbReference type="ARBA" id="ARBA00022490"/>
    </source>
</evidence>
<evidence type="ECO:0000313" key="8">
    <source>
        <dbReference type="Proteomes" id="UP000309676"/>
    </source>
</evidence>
<proteinExistence type="predicted"/>
<dbReference type="InterPro" id="IPR018060">
    <property type="entry name" value="HTH_AraC"/>
</dbReference>
<evidence type="ECO:0000259" key="6">
    <source>
        <dbReference type="PROSITE" id="PS01124"/>
    </source>
</evidence>
<dbReference type="InterPro" id="IPR003313">
    <property type="entry name" value="AraC-bd"/>
</dbReference>
<name>A0A5R9G513_9BACL</name>
<dbReference type="PROSITE" id="PS00041">
    <property type="entry name" value="HTH_ARAC_FAMILY_1"/>
    <property type="match status" value="1"/>
</dbReference>
<dbReference type="Gene3D" id="1.10.10.60">
    <property type="entry name" value="Homeodomain-like"/>
    <property type="match status" value="2"/>
</dbReference>
<dbReference type="SMART" id="SM00342">
    <property type="entry name" value="HTH_ARAC"/>
    <property type="match status" value="1"/>
</dbReference>
<dbReference type="Pfam" id="PF02311">
    <property type="entry name" value="AraC_binding"/>
    <property type="match status" value="1"/>
</dbReference>
<dbReference type="EMBL" id="VCIW01000009">
    <property type="protein sequence ID" value="TLS51452.1"/>
    <property type="molecule type" value="Genomic_DNA"/>
</dbReference>
<dbReference type="OrthoDB" id="9816335at2"/>
<dbReference type="Gene3D" id="2.60.120.10">
    <property type="entry name" value="Jelly Rolls"/>
    <property type="match status" value="1"/>
</dbReference>
<dbReference type="PANTHER" id="PTHR46796">
    <property type="entry name" value="HTH-TYPE TRANSCRIPTIONAL ACTIVATOR RHAS-RELATED"/>
    <property type="match status" value="1"/>
</dbReference>
<dbReference type="InterPro" id="IPR037923">
    <property type="entry name" value="HTH-like"/>
</dbReference>
<dbReference type="Proteomes" id="UP000309676">
    <property type="component" value="Unassembled WGS sequence"/>
</dbReference>
<dbReference type="RefSeq" id="WP_138195064.1">
    <property type="nucleotide sequence ID" value="NZ_VCIW01000009.1"/>
</dbReference>
<dbReference type="GO" id="GO:0043565">
    <property type="term" value="F:sequence-specific DNA binding"/>
    <property type="evidence" value="ECO:0007669"/>
    <property type="project" value="InterPro"/>
</dbReference>
<dbReference type="AlphaFoldDB" id="A0A5R9G513"/>
<keyword evidence="1" id="KW-0963">Cytoplasm</keyword>
<evidence type="ECO:0000256" key="5">
    <source>
        <dbReference type="ARBA" id="ARBA00023163"/>
    </source>
</evidence>
<keyword evidence="8" id="KW-1185">Reference proteome</keyword>
<dbReference type="InterPro" id="IPR018062">
    <property type="entry name" value="HTH_AraC-typ_CS"/>
</dbReference>
<dbReference type="InterPro" id="IPR014710">
    <property type="entry name" value="RmlC-like_jellyroll"/>
</dbReference>
<dbReference type="PROSITE" id="PS01124">
    <property type="entry name" value="HTH_ARAC_FAMILY_2"/>
    <property type="match status" value="1"/>
</dbReference>
<evidence type="ECO:0000256" key="2">
    <source>
        <dbReference type="ARBA" id="ARBA00023015"/>
    </source>
</evidence>
<dbReference type="Pfam" id="PF12833">
    <property type="entry name" value="HTH_18"/>
    <property type="match status" value="1"/>
</dbReference>
<accession>A0A5R9G513</accession>
<feature type="domain" description="HTH araC/xylS-type" evidence="6">
    <location>
        <begin position="172"/>
        <end position="270"/>
    </location>
</feature>
<dbReference type="InterPro" id="IPR009057">
    <property type="entry name" value="Homeodomain-like_sf"/>
</dbReference>
<evidence type="ECO:0000256" key="3">
    <source>
        <dbReference type="ARBA" id="ARBA00023125"/>
    </source>
</evidence>
<dbReference type="InterPro" id="IPR050204">
    <property type="entry name" value="AraC_XylS_family_regulators"/>
</dbReference>
<protein>
    <submittedName>
        <fullName evidence="7">AraC family transcriptional regulator</fullName>
    </submittedName>
</protein>